<comment type="caution">
    <text evidence="2">The sequence shown here is derived from an EMBL/GenBank/DDBJ whole genome shotgun (WGS) entry which is preliminary data.</text>
</comment>
<dbReference type="InterPro" id="IPR008993">
    <property type="entry name" value="TIMP-like_OB-fold"/>
</dbReference>
<dbReference type="RefSeq" id="WP_110576588.1">
    <property type="nucleotide sequence ID" value="NZ_PIPV01000035.1"/>
</dbReference>
<keyword evidence="3" id="KW-1185">Reference proteome</keyword>
<dbReference type="EMBL" id="PIPV01000035">
    <property type="protein sequence ID" value="RUO46780.1"/>
    <property type="molecule type" value="Genomic_DNA"/>
</dbReference>
<feature type="chain" id="PRO_5019187914" evidence="1">
    <location>
        <begin position="26"/>
        <end position="156"/>
    </location>
</feature>
<name>A0A432XDM8_9GAMM</name>
<feature type="signal peptide" evidence="1">
    <location>
        <begin position="1"/>
        <end position="25"/>
    </location>
</feature>
<dbReference type="Proteomes" id="UP000287330">
    <property type="component" value="Unassembled WGS sequence"/>
</dbReference>
<evidence type="ECO:0000313" key="2">
    <source>
        <dbReference type="EMBL" id="RUO46780.1"/>
    </source>
</evidence>
<dbReference type="Gene3D" id="2.40.50.120">
    <property type="match status" value="1"/>
</dbReference>
<keyword evidence="1" id="KW-0732">Signal</keyword>
<proteinExistence type="predicted"/>
<organism evidence="2 3">
    <name type="scientific">Idiomarina fontislapidosi</name>
    <dbReference type="NCBI Taxonomy" id="263723"/>
    <lineage>
        <taxon>Bacteria</taxon>
        <taxon>Pseudomonadati</taxon>
        <taxon>Pseudomonadota</taxon>
        <taxon>Gammaproteobacteria</taxon>
        <taxon>Alteromonadales</taxon>
        <taxon>Idiomarinaceae</taxon>
        <taxon>Idiomarina</taxon>
    </lineage>
</organism>
<sequence length="156" mass="17176">MLKVILLVIALSPLTAMGCSCVSTAKSINDVINEHDAIFMGVALKTEKTTGDWHTSFYKTKIKVEQIWKGNGMPASVFIKTNIETNSCGGPAPQVGNRFLIFAHKTQDNLYLTGGCSTFMDLNQVEKDLDSLSSEQLAEWQSMFLEMFIAMASAEK</sequence>
<dbReference type="OrthoDB" id="6238545at2"/>
<reference evidence="3" key="1">
    <citation type="journal article" date="2018" name="Front. Microbiol.">
        <title>Genome-Based Analysis Reveals the Taxonomy and Diversity of the Family Idiomarinaceae.</title>
        <authorList>
            <person name="Liu Y."/>
            <person name="Lai Q."/>
            <person name="Shao Z."/>
        </authorList>
    </citation>
    <scope>NUCLEOTIDE SEQUENCE [LARGE SCALE GENOMIC DNA]</scope>
    <source>
        <strain evidence="3">F23</strain>
    </source>
</reference>
<dbReference type="AlphaFoldDB" id="A0A432XDM8"/>
<dbReference type="PROSITE" id="PS51257">
    <property type="entry name" value="PROKAR_LIPOPROTEIN"/>
    <property type="match status" value="1"/>
</dbReference>
<accession>A0A432XDM8</accession>
<dbReference type="SUPFAM" id="SSF50242">
    <property type="entry name" value="TIMP-like"/>
    <property type="match status" value="1"/>
</dbReference>
<protein>
    <submittedName>
        <fullName evidence="2">Uncharacterized protein</fullName>
    </submittedName>
</protein>
<evidence type="ECO:0000313" key="3">
    <source>
        <dbReference type="Proteomes" id="UP000287330"/>
    </source>
</evidence>
<evidence type="ECO:0000256" key="1">
    <source>
        <dbReference type="SAM" id="SignalP"/>
    </source>
</evidence>
<gene>
    <name evidence="2" type="ORF">CWE25_13490</name>
</gene>